<sequence>METVGRYHSVKPISLFNPAGKEKCKDICLKSAATISLPNRAMEENCMVVFYPSTQNRQEGSSKGRYLSSALLYAARKETAKEYTLAHLHPQHRQEPSFRNPFHVSRVMEHRTWFCQLGGPLFTNQEDLFVPTKRTYMYQPGGSLCTSQEDLFVPTRRRCLYQLGGHVCTNQKDLYVPARRTCLYQPETRLLILCCVP</sequence>
<comment type="caution">
    <text evidence="1">The sequence shown here is derived from an EMBL/GenBank/DDBJ whole genome shotgun (WGS) entry which is preliminary data.</text>
</comment>
<organism evidence="1 2">
    <name type="scientific">Plakobranchus ocellatus</name>
    <dbReference type="NCBI Taxonomy" id="259542"/>
    <lineage>
        <taxon>Eukaryota</taxon>
        <taxon>Metazoa</taxon>
        <taxon>Spiralia</taxon>
        <taxon>Lophotrochozoa</taxon>
        <taxon>Mollusca</taxon>
        <taxon>Gastropoda</taxon>
        <taxon>Heterobranchia</taxon>
        <taxon>Euthyneura</taxon>
        <taxon>Panpulmonata</taxon>
        <taxon>Sacoglossa</taxon>
        <taxon>Placobranchoidea</taxon>
        <taxon>Plakobranchidae</taxon>
        <taxon>Plakobranchus</taxon>
    </lineage>
</organism>
<name>A0AAV4AT98_9GAST</name>
<accession>A0AAV4AT98</accession>
<evidence type="ECO:0000313" key="1">
    <source>
        <dbReference type="EMBL" id="GFO11029.1"/>
    </source>
</evidence>
<dbReference type="Proteomes" id="UP000735302">
    <property type="component" value="Unassembled WGS sequence"/>
</dbReference>
<dbReference type="AlphaFoldDB" id="A0AAV4AT98"/>
<gene>
    <name evidence="1" type="ORF">PoB_003753400</name>
</gene>
<reference evidence="1 2" key="1">
    <citation type="journal article" date="2021" name="Elife">
        <title>Chloroplast acquisition without the gene transfer in kleptoplastic sea slugs, Plakobranchus ocellatus.</title>
        <authorList>
            <person name="Maeda T."/>
            <person name="Takahashi S."/>
            <person name="Yoshida T."/>
            <person name="Shimamura S."/>
            <person name="Takaki Y."/>
            <person name="Nagai Y."/>
            <person name="Toyoda A."/>
            <person name="Suzuki Y."/>
            <person name="Arimoto A."/>
            <person name="Ishii H."/>
            <person name="Satoh N."/>
            <person name="Nishiyama T."/>
            <person name="Hasebe M."/>
            <person name="Maruyama T."/>
            <person name="Minagawa J."/>
            <person name="Obokata J."/>
            <person name="Shigenobu S."/>
        </authorList>
    </citation>
    <scope>NUCLEOTIDE SEQUENCE [LARGE SCALE GENOMIC DNA]</scope>
</reference>
<dbReference type="EMBL" id="BLXT01004214">
    <property type="protein sequence ID" value="GFO11029.1"/>
    <property type="molecule type" value="Genomic_DNA"/>
</dbReference>
<keyword evidence="2" id="KW-1185">Reference proteome</keyword>
<proteinExistence type="predicted"/>
<evidence type="ECO:0000313" key="2">
    <source>
        <dbReference type="Proteomes" id="UP000735302"/>
    </source>
</evidence>
<protein>
    <submittedName>
        <fullName evidence="1">Uncharacterized protein</fullName>
    </submittedName>
</protein>